<dbReference type="PROSITE" id="PS50085">
    <property type="entry name" value="RAPGAP"/>
    <property type="match status" value="1"/>
</dbReference>
<dbReference type="Pfam" id="PF02145">
    <property type="entry name" value="Rap_GAP"/>
    <property type="match status" value="1"/>
</dbReference>
<evidence type="ECO:0000313" key="6">
    <source>
        <dbReference type="Proteomes" id="UP000623542"/>
    </source>
</evidence>
<reference evidence="5" key="1">
    <citation type="submission" date="2019-09" db="EMBL/GenBank/DDBJ databases">
        <title>Bird 10,000 Genomes (B10K) Project - Family phase.</title>
        <authorList>
            <person name="Zhang G."/>
        </authorList>
    </citation>
    <scope>NUCLEOTIDE SEQUENCE</scope>
    <source>
        <strain evidence="5">B10K-IZCAS-20218</strain>
        <tissue evidence="5">Blood</tissue>
    </source>
</reference>
<evidence type="ECO:0000313" key="5">
    <source>
        <dbReference type="EMBL" id="NXD20741.1"/>
    </source>
</evidence>
<feature type="compositionally biased region" description="Polar residues" evidence="3">
    <location>
        <begin position="935"/>
        <end position="946"/>
    </location>
</feature>
<dbReference type="EMBL" id="WBNG01000046">
    <property type="protein sequence ID" value="NXD20741.1"/>
    <property type="molecule type" value="Genomic_DNA"/>
</dbReference>
<comment type="caution">
    <text evidence="5">The sequence shown here is derived from an EMBL/GenBank/DDBJ whole genome shotgun (WGS) entry which is preliminary data.</text>
</comment>
<gene>
    <name evidence="5" type="primary">Ralgapa2</name>
    <name evidence="5" type="ORF">ELAFOR_R04489</name>
</gene>
<keyword evidence="2" id="KW-0597">Phosphoprotein</keyword>
<dbReference type="InterPro" id="IPR027107">
    <property type="entry name" value="Tuberin/Ral-act_asu"/>
</dbReference>
<dbReference type="OrthoDB" id="19311at2759"/>
<feature type="non-terminal residue" evidence="5">
    <location>
        <position position="1"/>
    </location>
</feature>
<sequence length="1915" mass="214023">MFSRKSHADVRKSTQKALDPKRDVLTRLKHLRALLDIVDGSDLKQFFDNNYSQIYFIFYENFVTLENSLKQKGNKSQREELDSILFLFEKILQLLPERIFYRWHFRSIGSILKKLLHTGNSLKLRCEGIRLFLLWLQALQTNCGEEQVLLFACLVPGFPPLPSPRGPCTLESLLSPPAVPDAKIFPEEITPLLPAVSGEKIAEDQTCYFLQLLLKYMVIQAASLEWKNKENQDTGFKFLFTLFRKYYLPHLFPSFAKLTNLYKPVLDIPDVRPRPVYVTATRNNESVYCTKIPYMAARVVFIKWLVTFFLEKKYFTAVQNTKNGGEVLPKIIQTVATAQERSVEPESSTTSTGEQERGPCSSSSPWDRRLSSCSLCSVEEQHRSVYEMVQGILLSTRGYVNFVNEVFRQAFLLPPSDVSATRKVVKVYQKWILQEKPVFMEEPDKKEDSQDAIVPLEDSSVQTDGKHLSSESCGHKRSSSWGRTYSFTSAVSRGCVLEDEDRDVKAGAQATLQVFLTNSANVFLLEPCIEVPVLLKEQLDACKAVLSIFRRMIMELSMNRRTWEQMLQILLRITEAVMQKPKENQAKDTFAQSLAGLLFRTLIVAWIRANLSVYISRELWDELLSVLSSLTDWEELISEWANIMDSLTAVLARTVYGVEMTNLPLDKLSEQKEKKQRGQGGVLEPQKTAVVGRSFSLSWKSHPEVVEPMRFRSATTSGAPGVEKARNLVRQRATAKRSQSISNCVHLYEALPATKSVPLLLHTVSSLFPGISYTSCSHRLSEVEESQQLESSEGSEAVGPFADQEQQLTRSSSTSDIADQIPSDFFQGKKAGNSTSDSRSVQENKGYAKEHEAEQVLMRRSSSTAELDLKADLQQSHGCYREREKSESLSSEVSLGCAADVDIALVAWQAAEDDPEAGPGSVSGGDPTAPRWLQLSPSQEPSNLTDSSEFLADDCSIIAGGSLIGWHPDSAAVLWRRILGILGDVNKIQSPKIHAKVFGYLYELWYKLAKIRDNLAISVDNQSTPSPPVLIPPLRIFASWLFKAATLPSEYKEGKLQAFRLLCAMMSRRQDLLPNSDFLVHFYFVLRLGLTSEDQDILNTVIKHCPPWFFFLGLPGFTMLIGDFLGAAARVLSADTPEAPRSEAHTILGALVCFPNTYQGIPRLGPVPEAGESITGTADVKYCLINILLKNAAEEPSEAARCIAICGLGVWICEELTQRTSHPHVKKAINVIGVTLKFSNKQVAQVACDVLQLLVSYWQKLQEYESSLCRKITEILVATIAFLLPGAEHSSLEADKKFIVSLLLCLLDWCMALPMKMLLEPVSAGAVEDQHASRAPLLDYIYRVLHCCVNGSSTYTQQSHYVLSLADLSSSDYDPFLPLGNVRSSSEPAQCPSSTDLGNLLTVAEEKRRRNLELIPLTARMVMTHLVNHLSHYPLSGGPAILHSLLSENHDNSYVDSSELSSEVFRSPNLQLFVFNDSTLISYLQIPAERKAGAEPAAAPADVRVIVRDISGKYSWDGRVLYGPLEGCVPQRSTAGTFAIPSAVPVPSQSPVPSQEEGEDALDQLLERIGSSSPECLAQPQRRLNEPAPPPCAMSPEQERAITEALLRQSARERQFVLEHSSDCCMRLARQQPPPPAQPQAAFYFCRLLLNDLGMNSWDRRKNFHLLKKNSKLLRELKNLDSRQCRETHKIAVFYIAEGQEDKCSILANARGSQAYEDFVAGLGWEVDLSTHGGFMGGLQRNGSTGHTAPYYATSTVEIIFHVSTRMPSDSDDSLTKKLRHLGNDEVHIVWSEHTRNYRRGIIPTDFGDVLIVIYPMKNHMFFIEIMKKPEVPFFGPLFDGAIVTAKLLPSLICATCINASRAVKSLIPLYQSFYEERALYLEAIIQNHKEVMTFEDFAAQVFCPSPSYSLGGTG</sequence>
<feature type="non-terminal residue" evidence="5">
    <location>
        <position position="1915"/>
    </location>
</feature>
<feature type="domain" description="Rap-GAP" evidence="4">
    <location>
        <begin position="1677"/>
        <end position="1885"/>
    </location>
</feature>
<dbReference type="GO" id="GO:0051056">
    <property type="term" value="P:regulation of small GTPase mediated signal transduction"/>
    <property type="evidence" value="ECO:0007669"/>
    <property type="project" value="InterPro"/>
</dbReference>
<dbReference type="Gene3D" id="3.40.50.11210">
    <property type="entry name" value="Rap/Ran-GAP"/>
    <property type="match status" value="1"/>
</dbReference>
<evidence type="ECO:0000256" key="3">
    <source>
        <dbReference type="SAM" id="MobiDB-lite"/>
    </source>
</evidence>
<dbReference type="GO" id="GO:0005634">
    <property type="term" value="C:nucleus"/>
    <property type="evidence" value="ECO:0007669"/>
    <property type="project" value="InterPro"/>
</dbReference>
<protein>
    <submittedName>
        <fullName evidence="5">RGPA2 protein</fullName>
    </submittedName>
</protein>
<feature type="compositionally biased region" description="Polar residues" evidence="3">
    <location>
        <begin position="804"/>
        <end position="817"/>
    </location>
</feature>
<feature type="region of interest" description="Disordered" evidence="3">
    <location>
        <begin position="913"/>
        <end position="946"/>
    </location>
</feature>
<evidence type="ECO:0000256" key="1">
    <source>
        <dbReference type="ARBA" id="ARBA00022468"/>
    </source>
</evidence>
<name>A0A851TYL1_9PASS</name>
<feature type="region of interest" description="Disordered" evidence="3">
    <location>
        <begin position="784"/>
        <end position="861"/>
    </location>
</feature>
<keyword evidence="1" id="KW-0343">GTPase activation</keyword>
<dbReference type="Pfam" id="PF20412">
    <property type="entry name" value="RALGAPB_N"/>
    <property type="match status" value="1"/>
</dbReference>
<feature type="compositionally biased region" description="Basic and acidic residues" evidence="3">
    <location>
        <begin position="840"/>
        <end position="854"/>
    </location>
</feature>
<dbReference type="PANTHER" id="PTHR10063">
    <property type="entry name" value="TUBERIN"/>
    <property type="match status" value="1"/>
</dbReference>
<keyword evidence="6" id="KW-1185">Reference proteome</keyword>
<feature type="region of interest" description="Disordered" evidence="3">
    <location>
        <begin position="339"/>
        <end position="369"/>
    </location>
</feature>
<dbReference type="GO" id="GO:0005737">
    <property type="term" value="C:cytoplasm"/>
    <property type="evidence" value="ECO:0007669"/>
    <property type="project" value="TreeGrafter"/>
</dbReference>
<dbReference type="GO" id="GO:0005096">
    <property type="term" value="F:GTPase activator activity"/>
    <property type="evidence" value="ECO:0007669"/>
    <property type="project" value="UniProtKB-KW"/>
</dbReference>
<dbReference type="InterPro" id="IPR016024">
    <property type="entry name" value="ARM-type_fold"/>
</dbReference>
<dbReference type="SUPFAM" id="SSF48371">
    <property type="entry name" value="ARM repeat"/>
    <property type="match status" value="1"/>
</dbReference>
<dbReference type="Proteomes" id="UP000623542">
    <property type="component" value="Unassembled WGS sequence"/>
</dbReference>
<feature type="compositionally biased region" description="Polar residues" evidence="3">
    <location>
        <begin position="339"/>
        <end position="353"/>
    </location>
</feature>
<evidence type="ECO:0000256" key="2">
    <source>
        <dbReference type="ARBA" id="ARBA00022553"/>
    </source>
</evidence>
<feature type="compositionally biased region" description="Low complexity" evidence="3">
    <location>
        <begin position="786"/>
        <end position="796"/>
    </location>
</feature>
<organism evidence="5 6">
    <name type="scientific">Elachura formosa</name>
    <name type="common">spotted wren-babbler</name>
    <dbReference type="NCBI Taxonomy" id="1463973"/>
    <lineage>
        <taxon>Eukaryota</taxon>
        <taxon>Metazoa</taxon>
        <taxon>Chordata</taxon>
        <taxon>Craniata</taxon>
        <taxon>Vertebrata</taxon>
        <taxon>Euteleostomi</taxon>
        <taxon>Archelosauria</taxon>
        <taxon>Archosauria</taxon>
        <taxon>Dinosauria</taxon>
        <taxon>Saurischia</taxon>
        <taxon>Theropoda</taxon>
        <taxon>Coelurosauria</taxon>
        <taxon>Aves</taxon>
        <taxon>Neognathae</taxon>
        <taxon>Neoaves</taxon>
        <taxon>Telluraves</taxon>
        <taxon>Australaves</taxon>
        <taxon>Passeriformes</taxon>
        <taxon>Elachuridae</taxon>
        <taxon>Elachura</taxon>
    </lineage>
</organism>
<dbReference type="FunFam" id="3.40.50.11210:FF:000001">
    <property type="entry name" value="Ral GTPase-activating protein subunit alpha-1 isoform 1"/>
    <property type="match status" value="1"/>
</dbReference>
<dbReference type="InterPro" id="IPR035974">
    <property type="entry name" value="Rap/Ran-GAP_sf"/>
</dbReference>
<dbReference type="PANTHER" id="PTHR10063:SF2">
    <property type="entry name" value="RAL GTPASE-ACTIVATING PROTEIN SUBUNIT ALPHA-2"/>
    <property type="match status" value="1"/>
</dbReference>
<accession>A0A851TYL1</accession>
<evidence type="ECO:0000259" key="4">
    <source>
        <dbReference type="PROSITE" id="PS50085"/>
    </source>
</evidence>
<proteinExistence type="predicted"/>
<dbReference type="InterPro" id="IPR000331">
    <property type="entry name" value="Rap/Ran_GAP_dom"/>
</dbReference>
<dbReference type="SUPFAM" id="SSF111347">
    <property type="entry name" value="Rap/Ran-GAP"/>
    <property type="match status" value="1"/>
</dbReference>
<dbReference type="InterPro" id="IPR046859">
    <property type="entry name" value="RGPA/RALGAPB_N"/>
</dbReference>